<evidence type="ECO:0000256" key="4">
    <source>
        <dbReference type="HAMAP-Rule" id="MF_01401"/>
    </source>
</evidence>
<organism evidence="7 8">
    <name type="scientific">Persicitalea jodogahamensis</name>
    <dbReference type="NCBI Taxonomy" id="402147"/>
    <lineage>
        <taxon>Bacteria</taxon>
        <taxon>Pseudomonadati</taxon>
        <taxon>Bacteroidota</taxon>
        <taxon>Cytophagia</taxon>
        <taxon>Cytophagales</taxon>
        <taxon>Spirosomataceae</taxon>
        <taxon>Persicitalea</taxon>
    </lineage>
</organism>
<comment type="catalytic activity">
    <reaction evidence="2 4">
        <text>L-methionyl-[protein] + [thioredoxin]-disulfide + H2O = L-methionyl-(S)-S-oxide-[protein] + [thioredoxin]-dithiol</text>
        <dbReference type="Rhea" id="RHEA:14217"/>
        <dbReference type="Rhea" id="RHEA-COMP:10698"/>
        <dbReference type="Rhea" id="RHEA-COMP:10700"/>
        <dbReference type="Rhea" id="RHEA-COMP:12313"/>
        <dbReference type="Rhea" id="RHEA-COMP:12315"/>
        <dbReference type="ChEBI" id="CHEBI:15377"/>
        <dbReference type="ChEBI" id="CHEBI:16044"/>
        <dbReference type="ChEBI" id="CHEBI:29950"/>
        <dbReference type="ChEBI" id="CHEBI:44120"/>
        <dbReference type="ChEBI" id="CHEBI:50058"/>
        <dbReference type="EC" id="1.8.4.11"/>
    </reaction>
</comment>
<gene>
    <name evidence="7" type="primary">mrsA</name>
    <name evidence="4" type="synonym">msrA</name>
    <name evidence="7" type="ORF">GCM10007390_33390</name>
</gene>
<evidence type="ECO:0000256" key="1">
    <source>
        <dbReference type="ARBA" id="ARBA00023002"/>
    </source>
</evidence>
<comment type="function">
    <text evidence="4">Has an important function as a repair enzyme for proteins that have been inactivated by oxidation. Catalyzes the reversible oxidation-reduction of methionine sulfoxide in proteins to methionine.</text>
</comment>
<comment type="caution">
    <text evidence="7">The sequence shown here is derived from an EMBL/GenBank/DDBJ whole genome shotgun (WGS) entry which is preliminary data.</text>
</comment>
<reference evidence="7 8" key="1">
    <citation type="journal article" date="2014" name="Int. J. Syst. Evol. Microbiol.">
        <title>Complete genome sequence of Corynebacterium casei LMG S-19264T (=DSM 44701T), isolated from a smear-ripened cheese.</title>
        <authorList>
            <consortium name="US DOE Joint Genome Institute (JGI-PGF)"/>
            <person name="Walter F."/>
            <person name="Albersmeier A."/>
            <person name="Kalinowski J."/>
            <person name="Ruckert C."/>
        </authorList>
    </citation>
    <scope>NUCLEOTIDE SEQUENCE [LARGE SCALE GENOMIC DNA]</scope>
    <source>
        <strain evidence="7 8">KCTC 12866</strain>
    </source>
</reference>
<feature type="signal peptide" evidence="5">
    <location>
        <begin position="1"/>
        <end position="21"/>
    </location>
</feature>
<keyword evidence="8" id="KW-1185">Reference proteome</keyword>
<evidence type="ECO:0000256" key="2">
    <source>
        <dbReference type="ARBA" id="ARBA00047806"/>
    </source>
</evidence>
<protein>
    <recommendedName>
        <fullName evidence="4">Peptide methionine sulfoxide reductase MsrA</fullName>
        <shortName evidence="4">Protein-methionine-S-oxide reductase</shortName>
        <ecNumber evidence="4">1.8.4.11</ecNumber>
    </recommendedName>
    <alternativeName>
        <fullName evidence="4">Peptide-methionine (S)-S-oxide reductase</fullName>
        <shortName evidence="4">Peptide Met(O) reductase</shortName>
    </alternativeName>
</protein>
<dbReference type="NCBIfam" id="TIGR00401">
    <property type="entry name" value="msrA"/>
    <property type="match status" value="1"/>
</dbReference>
<proteinExistence type="inferred from homology"/>
<dbReference type="Proteomes" id="UP000598271">
    <property type="component" value="Unassembled WGS sequence"/>
</dbReference>
<dbReference type="EC" id="1.8.4.11" evidence="4"/>
<comment type="similarity">
    <text evidence="4">Belongs to the MsrA Met sulfoxide reductase family.</text>
</comment>
<name>A0A8J3D3J3_9BACT</name>
<dbReference type="SUPFAM" id="SSF55068">
    <property type="entry name" value="Peptide methionine sulfoxide reductase"/>
    <property type="match status" value="1"/>
</dbReference>
<dbReference type="PANTHER" id="PTHR43774:SF1">
    <property type="entry name" value="PEPTIDE METHIONINE SULFOXIDE REDUCTASE MSRA 2"/>
    <property type="match status" value="1"/>
</dbReference>
<keyword evidence="5" id="KW-0732">Signal</keyword>
<feature type="domain" description="Peptide methionine sulphoxide reductase MsrA" evidence="6">
    <location>
        <begin position="49"/>
        <end position="198"/>
    </location>
</feature>
<evidence type="ECO:0000259" key="6">
    <source>
        <dbReference type="Pfam" id="PF01625"/>
    </source>
</evidence>
<dbReference type="GO" id="GO:0008113">
    <property type="term" value="F:peptide-methionine (S)-S-oxide reductase activity"/>
    <property type="evidence" value="ECO:0007669"/>
    <property type="project" value="UniProtKB-UniRule"/>
</dbReference>
<dbReference type="InterPro" id="IPR036509">
    <property type="entry name" value="Met_Sox_Rdtase_MsrA_sf"/>
</dbReference>
<keyword evidence="1 4" id="KW-0560">Oxidoreductase</keyword>
<evidence type="ECO:0000313" key="8">
    <source>
        <dbReference type="Proteomes" id="UP000598271"/>
    </source>
</evidence>
<evidence type="ECO:0000256" key="3">
    <source>
        <dbReference type="ARBA" id="ARBA00048782"/>
    </source>
</evidence>
<evidence type="ECO:0000313" key="7">
    <source>
        <dbReference type="EMBL" id="GHB76743.1"/>
    </source>
</evidence>
<dbReference type="InterPro" id="IPR002569">
    <property type="entry name" value="Met_Sox_Rdtase_MsrA_dom"/>
</dbReference>
<comment type="catalytic activity">
    <reaction evidence="3 4">
        <text>[thioredoxin]-disulfide + L-methionine + H2O = L-methionine (S)-S-oxide + [thioredoxin]-dithiol</text>
        <dbReference type="Rhea" id="RHEA:19993"/>
        <dbReference type="Rhea" id="RHEA-COMP:10698"/>
        <dbReference type="Rhea" id="RHEA-COMP:10700"/>
        <dbReference type="ChEBI" id="CHEBI:15377"/>
        <dbReference type="ChEBI" id="CHEBI:29950"/>
        <dbReference type="ChEBI" id="CHEBI:50058"/>
        <dbReference type="ChEBI" id="CHEBI:57844"/>
        <dbReference type="ChEBI" id="CHEBI:58772"/>
        <dbReference type="EC" id="1.8.4.11"/>
    </reaction>
</comment>
<feature type="chain" id="PRO_5035234644" description="Peptide methionine sulfoxide reductase MsrA" evidence="5">
    <location>
        <begin position="22"/>
        <end position="222"/>
    </location>
</feature>
<dbReference type="PROSITE" id="PS51257">
    <property type="entry name" value="PROKAR_LIPOPROTEIN"/>
    <property type="match status" value="1"/>
</dbReference>
<evidence type="ECO:0000256" key="5">
    <source>
        <dbReference type="SAM" id="SignalP"/>
    </source>
</evidence>
<dbReference type="PANTHER" id="PTHR43774">
    <property type="entry name" value="PEPTIDE METHIONINE SULFOXIDE REDUCTASE"/>
    <property type="match status" value="1"/>
</dbReference>
<sequence>MRLYKIIGVAAASLMLGAASCETTNNQQGKDNSAVRDVALENSAGQATAAFAEGCFWCTEEIFEAVVGVDSVISGYAGGHTQNPTYDLVNTETTGHAETVLVYYDPAKISYEELVNVFYLSHDPTTLNQQGPDRGTSYRSILFYQTPEEKATAERLTAQLNKDRFDGRITTEVKKLDKFYRAEGYHQDYIEHNPGNPYVQNVSIPRFKKFKAAYKGALKEGV</sequence>
<dbReference type="EMBL" id="BMXF01000003">
    <property type="protein sequence ID" value="GHB76743.1"/>
    <property type="molecule type" value="Genomic_DNA"/>
</dbReference>
<dbReference type="Gene3D" id="3.30.1060.10">
    <property type="entry name" value="Peptide methionine sulphoxide reductase MsrA"/>
    <property type="match status" value="1"/>
</dbReference>
<feature type="active site" evidence="4">
    <location>
        <position position="55"/>
    </location>
</feature>
<dbReference type="Pfam" id="PF01625">
    <property type="entry name" value="PMSR"/>
    <property type="match status" value="1"/>
</dbReference>
<dbReference type="AlphaFoldDB" id="A0A8J3D3J3"/>
<dbReference type="HAMAP" id="MF_01401">
    <property type="entry name" value="MsrA"/>
    <property type="match status" value="1"/>
</dbReference>
<accession>A0A8J3D3J3</accession>
<dbReference type="RefSeq" id="WP_229581046.1">
    <property type="nucleotide sequence ID" value="NZ_BMXF01000003.1"/>
</dbReference>